<evidence type="ECO:0000313" key="2">
    <source>
        <dbReference type="Proteomes" id="UP000095280"/>
    </source>
</evidence>
<protein>
    <submittedName>
        <fullName evidence="3">Ig-like domain-containing protein</fullName>
    </submittedName>
</protein>
<dbReference type="AlphaFoldDB" id="A0A1I8FGJ9"/>
<feature type="region of interest" description="Disordered" evidence="1">
    <location>
        <begin position="350"/>
        <end position="381"/>
    </location>
</feature>
<feature type="region of interest" description="Disordered" evidence="1">
    <location>
        <begin position="417"/>
        <end position="516"/>
    </location>
</feature>
<accession>A0A1I8FGJ9</accession>
<feature type="compositionally biased region" description="Low complexity" evidence="1">
    <location>
        <begin position="471"/>
        <end position="494"/>
    </location>
</feature>
<dbReference type="Proteomes" id="UP000095280">
    <property type="component" value="Unplaced"/>
</dbReference>
<evidence type="ECO:0000256" key="1">
    <source>
        <dbReference type="SAM" id="MobiDB-lite"/>
    </source>
</evidence>
<dbReference type="WBParaSite" id="maker-unitig_33758-snap-gene-0.2-mRNA-1">
    <property type="protein sequence ID" value="maker-unitig_33758-snap-gene-0.2-mRNA-1"/>
    <property type="gene ID" value="maker-unitig_33758-snap-gene-0.2"/>
</dbReference>
<evidence type="ECO:0000313" key="3">
    <source>
        <dbReference type="WBParaSite" id="maker-unitig_33758-snap-gene-0.2-mRNA-1"/>
    </source>
</evidence>
<feature type="compositionally biased region" description="Low complexity" evidence="1">
    <location>
        <begin position="504"/>
        <end position="513"/>
    </location>
</feature>
<proteinExistence type="predicted"/>
<keyword evidence="2" id="KW-1185">Reference proteome</keyword>
<organism evidence="2 3">
    <name type="scientific">Macrostomum lignano</name>
    <dbReference type="NCBI Taxonomy" id="282301"/>
    <lineage>
        <taxon>Eukaryota</taxon>
        <taxon>Metazoa</taxon>
        <taxon>Spiralia</taxon>
        <taxon>Lophotrochozoa</taxon>
        <taxon>Platyhelminthes</taxon>
        <taxon>Rhabditophora</taxon>
        <taxon>Macrostomorpha</taxon>
        <taxon>Macrostomida</taxon>
        <taxon>Macrostomidae</taxon>
        <taxon>Macrostomum</taxon>
    </lineage>
</organism>
<sequence>VRVVTKRQQHRQLGHLSCQADVGMPEVTYSWRDYPDSQLVATKGQSLSLTHVNLYYPICCKGMNVLNGQKYSSEVCVSFRGNSTLHTVVMFDTDDGRRECAAASGLRRAFNHGHPAARLWPAMVAEDAGCSIYNCTSHTARLLGFGAKEGCQLDTTWLMDPFLQTAIRSQDIIPDECFSFSGGMMRIEMFDSTPQARAPQGASSDILCQKLAALKSRPQARAGGNHSTSYGNSGGGTWLGGRGASARGKFRLERGQMLAIVVGQHGGNSSEVSPSRRPSIERQCWHGRGGGGSFVYQPAPRMRPCYWPLAPAAAQLHPYRRPGRPFCNELAPTRRETNLGQLAGAAFQRSAAGPTRNAASYHGGCPAPSRTGRHETAPTSSGRISARLGLAAFNGAPADQHGGRQLHGGCGGLAQRAVRRAPDPSTARRNGGPHVPAPGSVRRRRTGRNESGAVVAFGGGGGRPARRQRRPAGGAAARLTAAAAPAPTTSRPGAEAARSATPPCSLSNSSCSSVTGGNEASIDGSVTIYYLDNQRALQRLRLCLRLRRHLQFRSGQPRPPSAIRPAGRSNWRGACQLDLAWDLRAGRPRAPPTESLP</sequence>
<name>A0A1I8FGJ9_9PLAT</name>
<feature type="region of interest" description="Disordered" evidence="1">
    <location>
        <begin position="218"/>
        <end position="238"/>
    </location>
</feature>
<reference evidence="3" key="1">
    <citation type="submission" date="2016-11" db="UniProtKB">
        <authorList>
            <consortium name="WormBaseParasite"/>
        </authorList>
    </citation>
    <scope>IDENTIFICATION</scope>
</reference>